<dbReference type="GO" id="GO:0005737">
    <property type="term" value="C:cytoplasm"/>
    <property type="evidence" value="ECO:0007669"/>
    <property type="project" value="UniProtKB-ARBA"/>
</dbReference>
<dbReference type="InterPro" id="IPR020613">
    <property type="entry name" value="Thiolase_CS"/>
</dbReference>
<dbReference type="NCBIfam" id="TIGR01930">
    <property type="entry name" value="AcCoA-C-Actrans"/>
    <property type="match status" value="1"/>
</dbReference>
<sequence>MLLAGLPEEVGGVTVNRLCGSGLEAVNQAAAAILAGCGDIFIAGGVESMSRAPLVMLKPEEELPRGNRELVDTTIGWRFVNPRLAEKYPPYSMGETAENVAERFGITREEQDAFALESQRRAARAWEEGKFADEIVPVEVPAGRGETRLFAKDEHLRPDTTLEKLAQLKPAFRPGGTVTAGNSSGINDGAAALLIMERKTAEALGFTPLARIVTFAVAGVDPSYMGLGPIYATRKLLARAGLTVDDLDLVELNEAFAAQALACIRELGLDHARVNVNGGAIAIGHPLGASGARILGTLVYELRRRGGRYGLATMCIGVGQGIATLVERLA</sequence>
<dbReference type="Pfam" id="PF02803">
    <property type="entry name" value="Thiolase_C"/>
    <property type="match status" value="1"/>
</dbReference>
<keyword evidence="10" id="KW-1185">Reference proteome</keyword>
<dbReference type="GO" id="GO:0003988">
    <property type="term" value="F:acetyl-CoA C-acyltransferase activity"/>
    <property type="evidence" value="ECO:0007669"/>
    <property type="project" value="UniProtKB-EC"/>
</dbReference>
<dbReference type="InterPro" id="IPR050215">
    <property type="entry name" value="Thiolase-like_sf_Thiolase"/>
</dbReference>
<name>A0A8J3B798_9BACI</name>
<reference evidence="9" key="1">
    <citation type="journal article" date="2014" name="Int. J. Syst. Evol. Microbiol.">
        <title>Complete genome sequence of Corynebacterium casei LMG S-19264T (=DSM 44701T), isolated from a smear-ripened cheese.</title>
        <authorList>
            <consortium name="US DOE Joint Genome Institute (JGI-PGF)"/>
            <person name="Walter F."/>
            <person name="Albersmeier A."/>
            <person name="Kalinowski J."/>
            <person name="Ruckert C."/>
        </authorList>
    </citation>
    <scope>NUCLEOTIDE SEQUENCE</scope>
    <source>
        <strain evidence="9">JCM 14719</strain>
    </source>
</reference>
<dbReference type="PROSITE" id="PS00098">
    <property type="entry name" value="THIOLASE_1"/>
    <property type="match status" value="1"/>
</dbReference>
<evidence type="ECO:0000256" key="1">
    <source>
        <dbReference type="ARBA" id="ARBA00005189"/>
    </source>
</evidence>
<dbReference type="InterPro" id="IPR020615">
    <property type="entry name" value="Thiolase_acyl_enz_int_AS"/>
</dbReference>
<evidence type="ECO:0000256" key="2">
    <source>
        <dbReference type="ARBA" id="ARBA00010982"/>
    </source>
</evidence>
<dbReference type="Proteomes" id="UP000637720">
    <property type="component" value="Unassembled WGS sequence"/>
</dbReference>
<evidence type="ECO:0000313" key="10">
    <source>
        <dbReference type="Proteomes" id="UP000637720"/>
    </source>
</evidence>
<dbReference type="InterPro" id="IPR002155">
    <property type="entry name" value="Thiolase"/>
</dbReference>
<dbReference type="PROSITE" id="PS00737">
    <property type="entry name" value="THIOLASE_2"/>
    <property type="match status" value="1"/>
</dbReference>
<comment type="caution">
    <text evidence="9">The sequence shown here is derived from an EMBL/GenBank/DDBJ whole genome shotgun (WGS) entry which is preliminary data.</text>
</comment>
<comment type="similarity">
    <text evidence="2 6">Belongs to the thiolase-like superfamily. Thiolase family.</text>
</comment>
<reference evidence="9" key="2">
    <citation type="submission" date="2020-09" db="EMBL/GenBank/DDBJ databases">
        <authorList>
            <person name="Sun Q."/>
            <person name="Ohkuma M."/>
        </authorList>
    </citation>
    <scope>NUCLEOTIDE SEQUENCE</scope>
    <source>
        <strain evidence="9">JCM 14719</strain>
    </source>
</reference>
<keyword evidence="4 6" id="KW-0012">Acyltransferase</keyword>
<dbReference type="PANTHER" id="PTHR43853:SF2">
    <property type="entry name" value="3-OXOADIPYL-COA_3-OXO-5,6-DEHYDROSUBERYL-COA THIOLASE"/>
    <property type="match status" value="1"/>
</dbReference>
<protein>
    <recommendedName>
        <fullName evidence="5">acetyl-CoA C-acyltransferase</fullName>
        <ecNumber evidence="5">2.3.1.16</ecNumber>
    </recommendedName>
</protein>
<dbReference type="SUPFAM" id="SSF53901">
    <property type="entry name" value="Thiolase-like"/>
    <property type="match status" value="2"/>
</dbReference>
<dbReference type="Pfam" id="PF00108">
    <property type="entry name" value="Thiolase_N"/>
    <property type="match status" value="1"/>
</dbReference>
<gene>
    <name evidence="9" type="ORF">GCM10007043_10480</name>
</gene>
<dbReference type="GO" id="GO:0006635">
    <property type="term" value="P:fatty acid beta-oxidation"/>
    <property type="evidence" value="ECO:0007669"/>
    <property type="project" value="TreeGrafter"/>
</dbReference>
<dbReference type="Gene3D" id="3.40.47.10">
    <property type="match status" value="1"/>
</dbReference>
<accession>A0A8J3B798</accession>
<evidence type="ECO:0000256" key="5">
    <source>
        <dbReference type="ARBA" id="ARBA00024073"/>
    </source>
</evidence>
<dbReference type="FunFam" id="3.40.47.10:FF:000010">
    <property type="entry name" value="Acetyl-CoA acetyltransferase (Thiolase)"/>
    <property type="match status" value="1"/>
</dbReference>
<evidence type="ECO:0000313" key="9">
    <source>
        <dbReference type="EMBL" id="GGJ98455.1"/>
    </source>
</evidence>
<evidence type="ECO:0000256" key="6">
    <source>
        <dbReference type="RuleBase" id="RU003557"/>
    </source>
</evidence>
<dbReference type="InterPro" id="IPR020616">
    <property type="entry name" value="Thiolase_N"/>
</dbReference>
<evidence type="ECO:0000259" key="8">
    <source>
        <dbReference type="Pfam" id="PF02803"/>
    </source>
</evidence>
<dbReference type="EC" id="2.3.1.16" evidence="5"/>
<dbReference type="InterPro" id="IPR020617">
    <property type="entry name" value="Thiolase_C"/>
</dbReference>
<comment type="pathway">
    <text evidence="1">Lipid metabolism.</text>
</comment>
<evidence type="ECO:0000256" key="4">
    <source>
        <dbReference type="ARBA" id="ARBA00023315"/>
    </source>
</evidence>
<keyword evidence="3 6" id="KW-0808">Transferase</keyword>
<dbReference type="InterPro" id="IPR020610">
    <property type="entry name" value="Thiolase_AS"/>
</dbReference>
<dbReference type="PANTHER" id="PTHR43853">
    <property type="entry name" value="3-KETOACYL-COA THIOLASE, PEROXISOMAL"/>
    <property type="match status" value="1"/>
</dbReference>
<dbReference type="CDD" id="cd00751">
    <property type="entry name" value="thiolase"/>
    <property type="match status" value="1"/>
</dbReference>
<evidence type="ECO:0000259" key="7">
    <source>
        <dbReference type="Pfam" id="PF00108"/>
    </source>
</evidence>
<feature type="domain" description="Thiolase C-terminal" evidence="8">
    <location>
        <begin position="207"/>
        <end position="328"/>
    </location>
</feature>
<dbReference type="AlphaFoldDB" id="A0A8J3B798"/>
<dbReference type="GO" id="GO:0010124">
    <property type="term" value="P:phenylacetate catabolic process"/>
    <property type="evidence" value="ECO:0007669"/>
    <property type="project" value="TreeGrafter"/>
</dbReference>
<proteinExistence type="inferred from homology"/>
<dbReference type="PROSITE" id="PS00099">
    <property type="entry name" value="THIOLASE_3"/>
    <property type="match status" value="1"/>
</dbReference>
<dbReference type="EMBL" id="BMOF01000016">
    <property type="protein sequence ID" value="GGJ98455.1"/>
    <property type="molecule type" value="Genomic_DNA"/>
</dbReference>
<organism evidence="9 10">
    <name type="scientific">Calditerricola satsumensis</name>
    <dbReference type="NCBI Taxonomy" id="373054"/>
    <lineage>
        <taxon>Bacteria</taxon>
        <taxon>Bacillati</taxon>
        <taxon>Bacillota</taxon>
        <taxon>Bacilli</taxon>
        <taxon>Bacillales</taxon>
        <taxon>Bacillaceae</taxon>
        <taxon>Calditerricola</taxon>
    </lineage>
</organism>
<feature type="domain" description="Thiolase N-terminal" evidence="7">
    <location>
        <begin position="2"/>
        <end position="198"/>
    </location>
</feature>
<evidence type="ECO:0000256" key="3">
    <source>
        <dbReference type="ARBA" id="ARBA00022679"/>
    </source>
</evidence>
<dbReference type="InterPro" id="IPR016039">
    <property type="entry name" value="Thiolase-like"/>
</dbReference>